<sequence length="351" mass="41095">MFKLTDRTFPSDVPYYIPCDFPLISETLKSRNLNVSYTLLLNLDLVALPVYLKDQELHTMDMEIWYANQLGYKGKFFTLASRYFDAFSSASRYLLHSLKGMKEPIICIGTTYHLPHSKDYLKKFGGHFLSVYGMDSSNTYVFDPVPHKYNGKVPLQNFEKFWEGATKENSDFFQGSFGIVEVNTNQTLPQQTPILYFNTLKTISYEFLKGDILNKEEGTYYYGRSCTAQLIKDLEESVSASPSTLEVVSKCLFDLRWSRYFLRDLLQELHHTYGNPYSTLIETLLKIIQQWELAYNRYNLDVLRNKVSVNNVLPIIQLIQNTYELELRFHEDLHYSHRAYHLLDRNQPENS</sequence>
<name>A0A9X2BG71_9BACL</name>
<proteinExistence type="predicted"/>
<comment type="caution">
    <text evidence="1">The sequence shown here is derived from an EMBL/GenBank/DDBJ whole genome shotgun (WGS) entry which is preliminary data.</text>
</comment>
<dbReference type="Proteomes" id="UP001139011">
    <property type="component" value="Unassembled WGS sequence"/>
</dbReference>
<evidence type="ECO:0000313" key="2">
    <source>
        <dbReference type="Proteomes" id="UP001139011"/>
    </source>
</evidence>
<reference evidence="1" key="1">
    <citation type="submission" date="2021-09" db="EMBL/GenBank/DDBJ databases">
        <title>Genome analysis of Fictibacillus sp. KIGAM418 isolated from marine sediment.</title>
        <authorList>
            <person name="Seo M.-J."/>
            <person name="Cho E.-S."/>
            <person name="Hwang C.Y."/>
        </authorList>
    </citation>
    <scope>NUCLEOTIDE SEQUENCE</scope>
    <source>
        <strain evidence="1">KIGAM418</strain>
    </source>
</reference>
<organism evidence="1 2">
    <name type="scientific">Fictibacillus marinisediminis</name>
    <dbReference type="NCBI Taxonomy" id="2878389"/>
    <lineage>
        <taxon>Bacteria</taxon>
        <taxon>Bacillati</taxon>
        <taxon>Bacillota</taxon>
        <taxon>Bacilli</taxon>
        <taxon>Bacillales</taxon>
        <taxon>Fictibacillaceae</taxon>
        <taxon>Fictibacillus</taxon>
    </lineage>
</organism>
<evidence type="ECO:0008006" key="3">
    <source>
        <dbReference type="Google" id="ProtNLM"/>
    </source>
</evidence>
<dbReference type="AlphaFoldDB" id="A0A9X2BG71"/>
<evidence type="ECO:0000313" key="1">
    <source>
        <dbReference type="EMBL" id="MCK6259480.1"/>
    </source>
</evidence>
<keyword evidence="2" id="KW-1185">Reference proteome</keyword>
<gene>
    <name evidence="1" type="ORF">LCY76_23190</name>
</gene>
<accession>A0A9X2BG71</accession>
<dbReference type="Gene3D" id="3.90.70.10">
    <property type="entry name" value="Cysteine proteinases"/>
    <property type="match status" value="1"/>
</dbReference>
<protein>
    <recommendedName>
        <fullName evidence="3">Butirosin biosynthesis protein H N-terminal domain-containing protein</fullName>
    </recommendedName>
</protein>
<dbReference type="RefSeq" id="WP_248254848.1">
    <property type="nucleotide sequence ID" value="NZ_JAIWJX010000004.1"/>
</dbReference>
<dbReference type="EMBL" id="JAIWJX010000004">
    <property type="protein sequence ID" value="MCK6259480.1"/>
    <property type="molecule type" value="Genomic_DNA"/>
</dbReference>